<name>A0A0W0I655_PSEFL</name>
<dbReference type="EMBL" id="LKEF01000002">
    <property type="protein sequence ID" value="KTB68322.1"/>
    <property type="molecule type" value="Genomic_DNA"/>
</dbReference>
<gene>
    <name evidence="2" type="ORF">AO063_01040</name>
</gene>
<keyword evidence="1" id="KW-1133">Transmembrane helix</keyword>
<evidence type="ECO:0000313" key="3">
    <source>
        <dbReference type="Proteomes" id="UP000054197"/>
    </source>
</evidence>
<reference evidence="2 3" key="1">
    <citation type="submission" date="2015-09" db="EMBL/GenBank/DDBJ databases">
        <title>Genome sequence of ICMP 11288.</title>
        <authorList>
            <person name="Visnovsky S."/>
            <person name="Lu A."/>
            <person name="Panda P."/>
            <person name="Pitman A."/>
        </authorList>
    </citation>
    <scope>NUCLEOTIDE SEQUENCE [LARGE SCALE GENOMIC DNA]</scope>
    <source>
        <strain evidence="2 3">ICMP 11288</strain>
    </source>
</reference>
<accession>A0A0W0I655</accession>
<dbReference type="Proteomes" id="UP000054197">
    <property type="component" value="Unassembled WGS sequence"/>
</dbReference>
<protein>
    <submittedName>
        <fullName evidence="2">Uncharacterized protein</fullName>
    </submittedName>
</protein>
<evidence type="ECO:0000313" key="2">
    <source>
        <dbReference type="EMBL" id="KTB68322.1"/>
    </source>
</evidence>
<sequence>MSNNTYWIIGALIVVVLIAVAVLRKSRKKKAKPPTETVAEPPVQVPPVTADTGEWTFKLDDDPSALPTQPVIPAGVEIVNQTNFHIVVTRLGITTTVPPQGRTLMENDDGWTVSPSAQNTLQSVALEKNSPESSAKCTLIVR</sequence>
<comment type="caution">
    <text evidence="2">The sequence shown here is derived from an EMBL/GenBank/DDBJ whole genome shotgun (WGS) entry which is preliminary data.</text>
</comment>
<keyword evidence="1" id="KW-0472">Membrane</keyword>
<feature type="transmembrane region" description="Helical" evidence="1">
    <location>
        <begin position="6"/>
        <end position="23"/>
    </location>
</feature>
<proteinExistence type="predicted"/>
<organism evidence="2 3">
    <name type="scientific">Pseudomonas fluorescens ICMP 11288</name>
    <dbReference type="NCBI Taxonomy" id="1198309"/>
    <lineage>
        <taxon>Bacteria</taxon>
        <taxon>Pseudomonadati</taxon>
        <taxon>Pseudomonadota</taxon>
        <taxon>Gammaproteobacteria</taxon>
        <taxon>Pseudomonadales</taxon>
        <taxon>Pseudomonadaceae</taxon>
        <taxon>Pseudomonas</taxon>
    </lineage>
</organism>
<dbReference type="RefSeq" id="WP_058419472.1">
    <property type="nucleotide sequence ID" value="NZ_LKEF01000002.1"/>
</dbReference>
<keyword evidence="1" id="KW-0812">Transmembrane</keyword>
<evidence type="ECO:0000256" key="1">
    <source>
        <dbReference type="SAM" id="Phobius"/>
    </source>
</evidence>
<dbReference type="AlphaFoldDB" id="A0A0W0I655"/>